<protein>
    <submittedName>
        <fullName evidence="2">Uncharacterized protein</fullName>
    </submittedName>
</protein>
<reference evidence="2 3" key="1">
    <citation type="submission" date="2019-03" db="EMBL/GenBank/DDBJ databases">
        <title>Nematode-trapping fungi genome.</title>
        <authorList>
            <person name="Vidal-Diez De Ulzurrun G."/>
        </authorList>
    </citation>
    <scope>NUCLEOTIDE SEQUENCE [LARGE SCALE GENOMIC DNA]</scope>
    <source>
        <strain evidence="2 3">TWF154</strain>
    </source>
</reference>
<feature type="compositionally biased region" description="Acidic residues" evidence="1">
    <location>
        <begin position="239"/>
        <end position="254"/>
    </location>
</feature>
<organism evidence="2 3">
    <name type="scientific">Orbilia oligospora</name>
    <name type="common">Nematode-trapping fungus</name>
    <name type="synonym">Arthrobotrys oligospora</name>
    <dbReference type="NCBI Taxonomy" id="2813651"/>
    <lineage>
        <taxon>Eukaryota</taxon>
        <taxon>Fungi</taxon>
        <taxon>Dikarya</taxon>
        <taxon>Ascomycota</taxon>
        <taxon>Pezizomycotina</taxon>
        <taxon>Orbiliomycetes</taxon>
        <taxon>Orbiliales</taxon>
        <taxon>Orbiliaceae</taxon>
        <taxon>Orbilia</taxon>
    </lineage>
</organism>
<comment type="caution">
    <text evidence="2">The sequence shown here is derived from an EMBL/GenBank/DDBJ whole genome shotgun (WGS) entry which is preliminary data.</text>
</comment>
<dbReference type="AlphaFoldDB" id="A0A7C8U3X2"/>
<gene>
    <name evidence="2" type="ORF">EYR41_010628</name>
</gene>
<dbReference type="Proteomes" id="UP000297595">
    <property type="component" value="Unassembled WGS sequence"/>
</dbReference>
<feature type="compositionally biased region" description="Low complexity" evidence="1">
    <location>
        <begin position="58"/>
        <end position="68"/>
    </location>
</feature>
<dbReference type="EMBL" id="SOZJ01000007">
    <property type="protein sequence ID" value="TGJ64582.1"/>
    <property type="molecule type" value="Genomic_DNA"/>
</dbReference>
<evidence type="ECO:0000256" key="1">
    <source>
        <dbReference type="SAM" id="MobiDB-lite"/>
    </source>
</evidence>
<name>A0A7C8U3X2_ORBOL</name>
<accession>A0A7C8U3X2</accession>
<feature type="region of interest" description="Disordered" evidence="1">
    <location>
        <begin position="58"/>
        <end position="77"/>
    </location>
</feature>
<proteinExistence type="predicted"/>
<sequence>MRTVSKSRTLPAAPKQRTVLPVQLRGGVVPQGAKKAIAKAGVAATPRQTLATMTKKMTTKPTALPKAPVEGPETVPGKLVDLSVKDTKAETTTTTTTSPEAPVEGPETAPGKLAALSATTAETAETTALAAPVEGPETASGKLVVSSVATTTTTKAPSRKRRPRARKVWTLGDLVEIFKKESPRGALLVGKLGLWQQKAQRFLARFPEQEKRKRREKRVKNFRNKEGHFAVRKTRLETVEEGEEEGEQSEDSEEGTVIREDFESEDEGQKGSRVGGASMWLRKLRMRKRRIQVCFEKVVVVQVSSII</sequence>
<evidence type="ECO:0000313" key="2">
    <source>
        <dbReference type="EMBL" id="TGJ64582.1"/>
    </source>
</evidence>
<evidence type="ECO:0000313" key="3">
    <source>
        <dbReference type="Proteomes" id="UP000297595"/>
    </source>
</evidence>
<feature type="region of interest" description="Disordered" evidence="1">
    <location>
        <begin position="85"/>
        <end position="109"/>
    </location>
</feature>
<feature type="region of interest" description="Disordered" evidence="1">
    <location>
        <begin position="237"/>
        <end position="273"/>
    </location>
</feature>